<keyword evidence="8" id="KW-1185">Reference proteome</keyword>
<proteinExistence type="inferred from homology"/>
<dbReference type="PANTHER" id="PTHR43133:SF51">
    <property type="entry name" value="RNA POLYMERASE SIGMA FACTOR"/>
    <property type="match status" value="1"/>
</dbReference>
<evidence type="ECO:0000313" key="8">
    <source>
        <dbReference type="Proteomes" id="UP001500984"/>
    </source>
</evidence>
<dbReference type="InterPro" id="IPR013324">
    <property type="entry name" value="RNA_pol_sigma_r3/r4-like"/>
</dbReference>
<feature type="domain" description="RNA polymerase sigma factor 70 region 4 type 2" evidence="6">
    <location>
        <begin position="138"/>
        <end position="188"/>
    </location>
</feature>
<dbReference type="InterPro" id="IPR007627">
    <property type="entry name" value="RNA_pol_sigma70_r2"/>
</dbReference>
<evidence type="ECO:0000256" key="2">
    <source>
        <dbReference type="ARBA" id="ARBA00023015"/>
    </source>
</evidence>
<keyword evidence="2" id="KW-0805">Transcription regulation</keyword>
<evidence type="ECO:0000313" key="7">
    <source>
        <dbReference type="EMBL" id="GAA2100153.1"/>
    </source>
</evidence>
<keyword evidence="3" id="KW-0731">Sigma factor</keyword>
<dbReference type="SUPFAM" id="SSF88946">
    <property type="entry name" value="Sigma2 domain of RNA polymerase sigma factors"/>
    <property type="match status" value="1"/>
</dbReference>
<protein>
    <submittedName>
        <fullName evidence="7">RNA polymerase sigma factor</fullName>
    </submittedName>
</protein>
<evidence type="ECO:0000259" key="6">
    <source>
        <dbReference type="Pfam" id="PF08281"/>
    </source>
</evidence>
<evidence type="ECO:0000256" key="3">
    <source>
        <dbReference type="ARBA" id="ARBA00023082"/>
    </source>
</evidence>
<gene>
    <name evidence="7" type="ORF">GCM10009823_22370</name>
</gene>
<organism evidence="7 8">
    <name type="scientific">Brevibacterium salitolerans</name>
    <dbReference type="NCBI Taxonomy" id="1403566"/>
    <lineage>
        <taxon>Bacteria</taxon>
        <taxon>Bacillati</taxon>
        <taxon>Actinomycetota</taxon>
        <taxon>Actinomycetes</taxon>
        <taxon>Micrococcales</taxon>
        <taxon>Brevibacteriaceae</taxon>
        <taxon>Brevibacterium</taxon>
    </lineage>
</organism>
<name>A0ABN2WW18_9MICO</name>
<evidence type="ECO:0000256" key="1">
    <source>
        <dbReference type="ARBA" id="ARBA00010641"/>
    </source>
</evidence>
<dbReference type="InterPro" id="IPR039425">
    <property type="entry name" value="RNA_pol_sigma-70-like"/>
</dbReference>
<reference evidence="7 8" key="1">
    <citation type="journal article" date="2019" name="Int. J. Syst. Evol. Microbiol.">
        <title>The Global Catalogue of Microorganisms (GCM) 10K type strain sequencing project: providing services to taxonomists for standard genome sequencing and annotation.</title>
        <authorList>
            <consortium name="The Broad Institute Genomics Platform"/>
            <consortium name="The Broad Institute Genome Sequencing Center for Infectious Disease"/>
            <person name="Wu L."/>
            <person name="Ma J."/>
        </authorList>
    </citation>
    <scope>NUCLEOTIDE SEQUENCE [LARGE SCALE GENOMIC DNA]</scope>
    <source>
        <strain evidence="7 8">JCM 15900</strain>
    </source>
</reference>
<feature type="domain" description="RNA polymerase sigma-70 region 2" evidence="5">
    <location>
        <begin position="27"/>
        <end position="95"/>
    </location>
</feature>
<dbReference type="Gene3D" id="1.10.10.10">
    <property type="entry name" value="Winged helix-like DNA-binding domain superfamily/Winged helix DNA-binding domain"/>
    <property type="match status" value="1"/>
</dbReference>
<evidence type="ECO:0000256" key="4">
    <source>
        <dbReference type="ARBA" id="ARBA00023163"/>
    </source>
</evidence>
<dbReference type="PANTHER" id="PTHR43133">
    <property type="entry name" value="RNA POLYMERASE ECF-TYPE SIGMA FACTO"/>
    <property type="match status" value="1"/>
</dbReference>
<dbReference type="InterPro" id="IPR013325">
    <property type="entry name" value="RNA_pol_sigma_r2"/>
</dbReference>
<dbReference type="EMBL" id="BAAAPZ010000008">
    <property type="protein sequence ID" value="GAA2100153.1"/>
    <property type="molecule type" value="Genomic_DNA"/>
</dbReference>
<dbReference type="InterPro" id="IPR014284">
    <property type="entry name" value="RNA_pol_sigma-70_dom"/>
</dbReference>
<dbReference type="NCBIfam" id="TIGR02937">
    <property type="entry name" value="sigma70-ECF"/>
    <property type="match status" value="1"/>
</dbReference>
<dbReference type="Pfam" id="PF08281">
    <property type="entry name" value="Sigma70_r4_2"/>
    <property type="match status" value="1"/>
</dbReference>
<dbReference type="InterPro" id="IPR013249">
    <property type="entry name" value="RNA_pol_sigma70_r4_t2"/>
</dbReference>
<accession>A0ABN2WW18</accession>
<dbReference type="Gene3D" id="1.10.1740.10">
    <property type="match status" value="1"/>
</dbReference>
<evidence type="ECO:0000259" key="5">
    <source>
        <dbReference type="Pfam" id="PF04542"/>
    </source>
</evidence>
<comment type="similarity">
    <text evidence="1">Belongs to the sigma-70 factor family. ECF subfamily.</text>
</comment>
<dbReference type="CDD" id="cd06171">
    <property type="entry name" value="Sigma70_r4"/>
    <property type="match status" value="1"/>
</dbReference>
<comment type="caution">
    <text evidence="7">The sequence shown here is derived from an EMBL/GenBank/DDBJ whole genome shotgun (WGS) entry which is preliminary data.</text>
</comment>
<sequence>MTPNPAIPEHALVLRAQDGDVAAFEMLVDRYQGRLFRIAYMILHDRMDAEDVVQESLVLAWRRLGLLEDPAAFSGWVSKITTRAATDVVRRATRRATNATDGEVFERLPPAPALGTATSGDPLNPERSALVQAQMTALAGILQTLDASVRSCWVLREVGDMSYREIAVIVDATESTVRGRIARARAHIVEHMEEWR</sequence>
<keyword evidence="4" id="KW-0804">Transcription</keyword>
<dbReference type="SUPFAM" id="SSF88659">
    <property type="entry name" value="Sigma3 and sigma4 domains of RNA polymerase sigma factors"/>
    <property type="match status" value="1"/>
</dbReference>
<dbReference type="InterPro" id="IPR036388">
    <property type="entry name" value="WH-like_DNA-bd_sf"/>
</dbReference>
<dbReference type="Pfam" id="PF04542">
    <property type="entry name" value="Sigma70_r2"/>
    <property type="match status" value="1"/>
</dbReference>
<dbReference type="Proteomes" id="UP001500984">
    <property type="component" value="Unassembled WGS sequence"/>
</dbReference>